<dbReference type="Gene3D" id="3.30.1180.20">
    <property type="entry name" value="Dihydroxyacetone kinase, domain 2"/>
    <property type="match status" value="1"/>
</dbReference>
<dbReference type="SUPFAM" id="SSF82549">
    <property type="entry name" value="DAK1/DegV-like"/>
    <property type="match status" value="1"/>
</dbReference>
<feature type="domain" description="DhaK" evidence="6">
    <location>
        <begin position="435"/>
        <end position="755"/>
    </location>
</feature>
<reference evidence="7 8" key="1">
    <citation type="submission" date="2010-12" db="EMBL/GenBank/DDBJ databases">
        <title>The Genome Sequence of Clostridium symbiosum strain WAL-14163.</title>
        <authorList>
            <person name="Earl A."/>
            <person name="Ward D."/>
            <person name="Feldgarden M."/>
            <person name="Gevers D."/>
            <person name="Finegold S.M."/>
            <person name="Summanen P.H."/>
            <person name="Molitoris D.R."/>
            <person name="Vaisanen M.L."/>
            <person name="Daigneault M."/>
            <person name="Young S.K."/>
            <person name="Zeng Q."/>
            <person name="Gargeya S."/>
            <person name="Fitzgerald M."/>
            <person name="Haas B."/>
            <person name="Abouelleil A."/>
            <person name="Alvarado L."/>
            <person name="Arachchi H.M."/>
            <person name="Berlin A."/>
            <person name="Brown A."/>
            <person name="Chapman S.B."/>
            <person name="Chen Z."/>
            <person name="Dunbar C."/>
            <person name="Freedman E."/>
            <person name="Gearin G."/>
            <person name="Gellesch M."/>
            <person name="Goldberg J."/>
            <person name="Griggs A."/>
            <person name="Gujja S."/>
            <person name="Heilman E."/>
            <person name="Heiman D."/>
            <person name="Howarth C."/>
            <person name="Larson L."/>
            <person name="Lui A."/>
            <person name="MacDonald P.J.P."/>
            <person name="Mehta T."/>
            <person name="Montmayeur A."/>
            <person name="Murphy C."/>
            <person name="Neiman D."/>
            <person name="Pearson M."/>
            <person name="Priest M."/>
            <person name="Roberts A."/>
            <person name="Saif S."/>
            <person name="Shea T."/>
            <person name="Shenoy N."/>
            <person name="Sisk P."/>
            <person name="Stolte C."/>
            <person name="Sykes S."/>
            <person name="White J."/>
            <person name="Yandava C."/>
            <person name="Nusbaum C."/>
            <person name="Birren B."/>
        </authorList>
    </citation>
    <scope>NUCLEOTIDE SEQUENCE [LARGE SCALE GENOMIC DNA]</scope>
    <source>
        <strain evidence="7 8">WAL-14163</strain>
    </source>
</reference>
<dbReference type="NCBIfam" id="TIGR02363">
    <property type="entry name" value="dhaK1"/>
    <property type="match status" value="1"/>
</dbReference>
<dbReference type="InterPro" id="IPR012736">
    <property type="entry name" value="DhaK_1"/>
</dbReference>
<evidence type="ECO:0000259" key="6">
    <source>
        <dbReference type="PROSITE" id="PS51481"/>
    </source>
</evidence>
<dbReference type="AlphaFoldDB" id="E7GPD6"/>
<evidence type="ECO:0000256" key="5">
    <source>
        <dbReference type="HAMAP-Rule" id="MF_01845"/>
    </source>
</evidence>
<evidence type="ECO:0000313" key="7">
    <source>
        <dbReference type="EMBL" id="EGA93317.1"/>
    </source>
</evidence>
<dbReference type="HAMAP" id="MF_01845">
    <property type="entry name" value="UPF0597"/>
    <property type="match status" value="1"/>
</dbReference>
<dbReference type="InterPro" id="IPR050861">
    <property type="entry name" value="Dihydroxyacetone_Kinase"/>
</dbReference>
<keyword evidence="2" id="KW-0547">Nucleotide-binding</keyword>
<dbReference type="Gene3D" id="3.40.50.10440">
    <property type="entry name" value="Dihydroxyacetone kinase, domain 1"/>
    <property type="match status" value="1"/>
</dbReference>
<accession>E7GPD6</accession>
<keyword evidence="4" id="KW-0067">ATP-binding</keyword>
<evidence type="ECO:0000256" key="2">
    <source>
        <dbReference type="ARBA" id="ARBA00022741"/>
    </source>
</evidence>
<dbReference type="PANTHER" id="PTHR28629">
    <property type="entry name" value="TRIOKINASE/FMN CYCLASE"/>
    <property type="match status" value="1"/>
</dbReference>
<evidence type="ECO:0000256" key="4">
    <source>
        <dbReference type="ARBA" id="ARBA00022840"/>
    </source>
</evidence>
<dbReference type="Pfam" id="PF02733">
    <property type="entry name" value="Dak1"/>
    <property type="match status" value="1"/>
</dbReference>
<dbReference type="GO" id="GO:0005829">
    <property type="term" value="C:cytosol"/>
    <property type="evidence" value="ECO:0007669"/>
    <property type="project" value="TreeGrafter"/>
</dbReference>
<keyword evidence="1" id="KW-0808">Transferase</keyword>
<keyword evidence="8" id="KW-1185">Reference proteome</keyword>
<dbReference type="FunFam" id="3.40.50.10440:FF:000001">
    <property type="entry name" value="Dihydroxyacetone kinase, DhaK subunit"/>
    <property type="match status" value="1"/>
</dbReference>
<name>E7GPD6_CLOS6</name>
<evidence type="ECO:0000313" key="8">
    <source>
        <dbReference type="Proteomes" id="UP000002970"/>
    </source>
</evidence>
<dbReference type="Pfam" id="PF03313">
    <property type="entry name" value="SDH_alpha"/>
    <property type="match status" value="1"/>
</dbReference>
<evidence type="ECO:0000256" key="3">
    <source>
        <dbReference type="ARBA" id="ARBA00022777"/>
    </source>
</evidence>
<keyword evidence="3 7" id="KW-0418">Kinase</keyword>
<dbReference type="FunFam" id="3.30.1180.20:FF:000001">
    <property type="entry name" value="Dihydroxyacetone kinase 1"/>
    <property type="match status" value="1"/>
</dbReference>
<dbReference type="STRING" id="1512.GCA_900049235_02998"/>
<dbReference type="GO" id="GO:0005524">
    <property type="term" value="F:ATP binding"/>
    <property type="evidence" value="ECO:0007669"/>
    <property type="project" value="UniProtKB-KW"/>
</dbReference>
<dbReference type="HOGENOM" id="CLU_367903_0_0_9"/>
<dbReference type="InterPro" id="IPR021144">
    <property type="entry name" value="UPF0597"/>
</dbReference>
<dbReference type="eggNOG" id="COG3681">
    <property type="taxonomic scope" value="Bacteria"/>
</dbReference>
<dbReference type="Proteomes" id="UP000002970">
    <property type="component" value="Unassembled WGS sequence"/>
</dbReference>
<organism evidence="7 8">
    <name type="scientific">Clostridium symbiosum (strain WAL-14163)</name>
    <dbReference type="NCBI Taxonomy" id="742740"/>
    <lineage>
        <taxon>Bacteria</taxon>
        <taxon>Bacillati</taxon>
        <taxon>Bacillota</taxon>
        <taxon>Clostridia</taxon>
        <taxon>Lachnospirales</taxon>
        <taxon>Lachnospiraceae</taxon>
        <taxon>Otoolea</taxon>
    </lineage>
</organism>
<dbReference type="InterPro" id="IPR004006">
    <property type="entry name" value="DhaK_dom"/>
</dbReference>
<sequence>MKALLEWLRKDMKPALGVTEPAAIALACAAARAMTEEPAECLLVRENSGIYKNAFTCGIPGTDKIGNEFAAALGCVAGDKEKGLLVLEEISDADVEAAKRFIEDGKVKVEVSQISSELFIYACVRTEHDCCEAEIRGQHTNICRLVKNGRVLLEKKTRELEETARPGSLTDYTMEEFFRFAKETPVEDLYFIREAYRVNLELAKAALTSERCTLTKSLLAFNGGTDVSGDLRATARFFAGAASEARVLGLDKPAMSITGSGNHGIICTMPLYAMYRVEQHSEESLLRATVLSYLITMYIKEYSGKLSAFCGCAVAAGTGMACAMTFMRGGGFEEVLATLNNMAASIVGMICTGGNHACCMKVLAAVDTAVTSTELALSGKCISPEHGVADVCPEKTMQNIGLIAYPGMTETERVILEIMQNKKGEPKDMKKLINNPDRVVTEMLQGLCEAEPELVYAGEGIEVVSRREKTPGKVGLVSGGGSGHEPAHAGYVGKGMLDAAVAGNVFASPSPDRILEGIHAADGGAGVLLIIKNYSGDIMNFQMAAELAQMEGIRTECVVVKDDVAVPDSTYSAGRRGIAGTVLVHKIAGAAAESGKNLDEVKRIAEKVIVNLRSMGMAMSPCILPAVGKPGFSLGETEVEIGMGIHGEPGICREDLTPAAETAKTLLSRILEDFDYSKSETAMLVNGLGGTPLMELYIMSRELTRILREKGITAVRTIVGNYMTSLEMAGCSVTLLKLDEELKALLAAPADTPAFKC</sequence>
<dbReference type="EMBL" id="ADLQ01000065">
    <property type="protein sequence ID" value="EGA93317.1"/>
    <property type="molecule type" value="Genomic_DNA"/>
</dbReference>
<comment type="similarity">
    <text evidence="5">Belongs to the UPF0597 family.</text>
</comment>
<proteinExistence type="inferred from homology"/>
<dbReference type="GO" id="GO:0019563">
    <property type="term" value="P:glycerol catabolic process"/>
    <property type="evidence" value="ECO:0007669"/>
    <property type="project" value="TreeGrafter"/>
</dbReference>
<comment type="caution">
    <text evidence="7">The sequence shown here is derived from an EMBL/GenBank/DDBJ whole genome shotgun (WGS) entry which is preliminary data.</text>
</comment>
<dbReference type="InterPro" id="IPR005130">
    <property type="entry name" value="Ser_deHydtase-like_asu"/>
</dbReference>
<dbReference type="GO" id="GO:0004371">
    <property type="term" value="F:glycerone kinase activity"/>
    <property type="evidence" value="ECO:0007669"/>
    <property type="project" value="InterPro"/>
</dbReference>
<evidence type="ECO:0000256" key="1">
    <source>
        <dbReference type="ARBA" id="ARBA00022679"/>
    </source>
</evidence>
<dbReference type="eggNOG" id="COG2376">
    <property type="taxonomic scope" value="Bacteria"/>
</dbReference>
<protein>
    <recommendedName>
        <fullName evidence="5">UPF0597 protein HMPREF9474_02781</fullName>
    </recommendedName>
</protein>
<gene>
    <name evidence="7" type="ORF">HMPREF9474_02781</name>
</gene>
<dbReference type="PROSITE" id="PS51481">
    <property type="entry name" value="DHAK"/>
    <property type="match status" value="1"/>
</dbReference>
<dbReference type="PANTHER" id="PTHR28629:SF4">
    <property type="entry name" value="TRIOKINASE_FMN CYCLASE"/>
    <property type="match status" value="1"/>
</dbReference>